<sequence>MGASQSKTDNEQVFYNPVPIQVSSELASQLSDTSLSPEVSPIRQAILDEGVRAKINAEASRLRDGEDIVRREIEAALERENLDRERGMTGDADEHGDIKNSTALLGDIEEVRQKVDRYRARASLTDHPEVKKAGETIASCYRANPTTTLNCWSEVAAFRNAVAKLEQHYVDSLR</sequence>
<name>A0AAD4QPQ5_9AGAM</name>
<keyword evidence="3" id="KW-1185">Reference proteome</keyword>
<organism evidence="2 3">
    <name type="scientific">Multifurca ochricompacta</name>
    <dbReference type="NCBI Taxonomy" id="376703"/>
    <lineage>
        <taxon>Eukaryota</taxon>
        <taxon>Fungi</taxon>
        <taxon>Dikarya</taxon>
        <taxon>Basidiomycota</taxon>
        <taxon>Agaricomycotina</taxon>
        <taxon>Agaricomycetes</taxon>
        <taxon>Russulales</taxon>
        <taxon>Russulaceae</taxon>
        <taxon>Multifurca</taxon>
    </lineage>
</organism>
<proteinExistence type="predicted"/>
<dbReference type="Pfam" id="PF07956">
    <property type="entry name" value="DUF1690"/>
    <property type="match status" value="1"/>
</dbReference>
<evidence type="ECO:0000313" key="2">
    <source>
        <dbReference type="EMBL" id="KAI0303448.1"/>
    </source>
</evidence>
<dbReference type="EMBL" id="WTXG01000009">
    <property type="protein sequence ID" value="KAI0303448.1"/>
    <property type="molecule type" value="Genomic_DNA"/>
</dbReference>
<reference evidence="2" key="1">
    <citation type="journal article" date="2022" name="New Phytol.">
        <title>Evolutionary transition to the ectomycorrhizal habit in the genomes of a hyperdiverse lineage of mushroom-forming fungi.</title>
        <authorList>
            <person name="Looney B."/>
            <person name="Miyauchi S."/>
            <person name="Morin E."/>
            <person name="Drula E."/>
            <person name="Courty P.E."/>
            <person name="Kohler A."/>
            <person name="Kuo A."/>
            <person name="LaButti K."/>
            <person name="Pangilinan J."/>
            <person name="Lipzen A."/>
            <person name="Riley R."/>
            <person name="Andreopoulos W."/>
            <person name="He G."/>
            <person name="Johnson J."/>
            <person name="Nolan M."/>
            <person name="Tritt A."/>
            <person name="Barry K.W."/>
            <person name="Grigoriev I.V."/>
            <person name="Nagy L.G."/>
            <person name="Hibbett D."/>
            <person name="Henrissat B."/>
            <person name="Matheny P.B."/>
            <person name="Labbe J."/>
            <person name="Martin F.M."/>
        </authorList>
    </citation>
    <scope>NUCLEOTIDE SEQUENCE</scope>
    <source>
        <strain evidence="2">BPL690</strain>
    </source>
</reference>
<comment type="caution">
    <text evidence="2">The sequence shown here is derived from an EMBL/GenBank/DDBJ whole genome shotgun (WGS) entry which is preliminary data.</text>
</comment>
<protein>
    <submittedName>
        <fullName evidence="2">Uncharacterized protein</fullName>
    </submittedName>
</protein>
<feature type="compositionally biased region" description="Basic and acidic residues" evidence="1">
    <location>
        <begin position="81"/>
        <end position="98"/>
    </location>
</feature>
<dbReference type="AlphaFoldDB" id="A0AAD4QPQ5"/>
<dbReference type="Proteomes" id="UP001203297">
    <property type="component" value="Unassembled WGS sequence"/>
</dbReference>
<accession>A0AAD4QPQ5</accession>
<evidence type="ECO:0000313" key="3">
    <source>
        <dbReference type="Proteomes" id="UP001203297"/>
    </source>
</evidence>
<dbReference type="InterPro" id="IPR012471">
    <property type="entry name" value="DUF1690"/>
</dbReference>
<evidence type="ECO:0000256" key="1">
    <source>
        <dbReference type="SAM" id="MobiDB-lite"/>
    </source>
</evidence>
<feature type="region of interest" description="Disordered" evidence="1">
    <location>
        <begin position="81"/>
        <end position="100"/>
    </location>
</feature>
<gene>
    <name evidence="2" type="ORF">B0F90DRAFT_1372893</name>
</gene>